<dbReference type="InterPro" id="IPR035899">
    <property type="entry name" value="DBL_dom_sf"/>
</dbReference>
<dbReference type="SUPFAM" id="SSF50729">
    <property type="entry name" value="PH domain-like"/>
    <property type="match status" value="1"/>
</dbReference>
<feature type="compositionally biased region" description="Polar residues" evidence="3">
    <location>
        <begin position="507"/>
        <end position="517"/>
    </location>
</feature>
<dbReference type="GO" id="GO:0005085">
    <property type="term" value="F:guanyl-nucleotide exchange factor activity"/>
    <property type="evidence" value="ECO:0007669"/>
    <property type="project" value="InterPro"/>
</dbReference>
<feature type="compositionally biased region" description="Low complexity" evidence="3">
    <location>
        <begin position="1558"/>
        <end position="1567"/>
    </location>
</feature>
<feature type="compositionally biased region" description="Low complexity" evidence="3">
    <location>
        <begin position="454"/>
        <end position="468"/>
    </location>
</feature>
<feature type="compositionally biased region" description="Polar residues" evidence="3">
    <location>
        <begin position="746"/>
        <end position="756"/>
    </location>
</feature>
<keyword evidence="1" id="KW-0862">Zinc</keyword>
<dbReference type="SUPFAM" id="SSF48065">
    <property type="entry name" value="DBL homology domain (DH-domain)"/>
    <property type="match status" value="1"/>
</dbReference>
<feature type="region of interest" description="Disordered" evidence="3">
    <location>
        <begin position="737"/>
        <end position="785"/>
    </location>
</feature>
<feature type="coiled-coil region" evidence="2">
    <location>
        <begin position="1495"/>
        <end position="1536"/>
    </location>
</feature>
<dbReference type="GO" id="GO:0008270">
    <property type="term" value="F:zinc ion binding"/>
    <property type="evidence" value="ECO:0007669"/>
    <property type="project" value="UniProtKB-KW"/>
</dbReference>
<name>A0AAE9DZV3_CAEBR</name>
<accession>A0AAE9DZV3</accession>
<feature type="region of interest" description="Disordered" evidence="3">
    <location>
        <begin position="243"/>
        <end position="264"/>
    </location>
</feature>
<feature type="compositionally biased region" description="Acidic residues" evidence="3">
    <location>
        <begin position="392"/>
        <end position="404"/>
    </location>
</feature>
<feature type="compositionally biased region" description="Low complexity" evidence="3">
    <location>
        <begin position="767"/>
        <end position="785"/>
    </location>
</feature>
<keyword evidence="2" id="KW-0175">Coiled coil</keyword>
<proteinExistence type="predicted"/>
<reference evidence="5 6" key="1">
    <citation type="submission" date="2022-05" db="EMBL/GenBank/DDBJ databases">
        <title>Chromosome-level reference genomes for two strains of Caenorhabditis briggsae: an improved platform for comparative genomics.</title>
        <authorList>
            <person name="Stevens L."/>
            <person name="Andersen E.C."/>
        </authorList>
    </citation>
    <scope>NUCLEOTIDE SEQUENCE [LARGE SCALE GENOMIC DNA]</scope>
    <source>
        <strain evidence="5">QX1410_ONT</strain>
        <tissue evidence="5">Whole-organism</tissue>
    </source>
</reference>
<dbReference type="InterPro" id="IPR000219">
    <property type="entry name" value="DH_dom"/>
</dbReference>
<dbReference type="Pfam" id="PF00621">
    <property type="entry name" value="RhoGEF"/>
    <property type="match status" value="1"/>
</dbReference>
<keyword evidence="1" id="KW-0479">Metal-binding</keyword>
<dbReference type="InterPro" id="IPR011993">
    <property type="entry name" value="PH-like_dom_sf"/>
</dbReference>
<dbReference type="InterPro" id="IPR051632">
    <property type="entry name" value="Rho_GEF"/>
</dbReference>
<feature type="region of interest" description="Disordered" evidence="3">
    <location>
        <begin position="585"/>
        <end position="608"/>
    </location>
</feature>
<feature type="compositionally biased region" description="Low complexity" evidence="3">
    <location>
        <begin position="585"/>
        <end position="595"/>
    </location>
</feature>
<feature type="compositionally biased region" description="Polar residues" evidence="3">
    <location>
        <begin position="596"/>
        <end position="607"/>
    </location>
</feature>
<keyword evidence="1" id="KW-0863">Zinc-finger</keyword>
<evidence type="ECO:0000313" key="6">
    <source>
        <dbReference type="Proteomes" id="UP000827892"/>
    </source>
</evidence>
<feature type="region of interest" description="Disordered" evidence="3">
    <location>
        <begin position="661"/>
        <end position="688"/>
    </location>
</feature>
<feature type="region of interest" description="Disordered" evidence="3">
    <location>
        <begin position="1"/>
        <end position="26"/>
    </location>
</feature>
<dbReference type="PROSITE" id="PS50010">
    <property type="entry name" value="DH_2"/>
    <property type="match status" value="1"/>
</dbReference>
<feature type="region of interest" description="Disordered" evidence="3">
    <location>
        <begin position="499"/>
        <end position="540"/>
    </location>
</feature>
<dbReference type="Gene3D" id="2.30.29.30">
    <property type="entry name" value="Pleckstrin-homology domain (PH domain)/Phosphotyrosine-binding domain (PTB)"/>
    <property type="match status" value="1"/>
</dbReference>
<dbReference type="SMART" id="SM00325">
    <property type="entry name" value="RhoGEF"/>
    <property type="match status" value="1"/>
</dbReference>
<organism evidence="5 6">
    <name type="scientific">Caenorhabditis briggsae</name>
    <dbReference type="NCBI Taxonomy" id="6238"/>
    <lineage>
        <taxon>Eukaryota</taxon>
        <taxon>Metazoa</taxon>
        <taxon>Ecdysozoa</taxon>
        <taxon>Nematoda</taxon>
        <taxon>Chromadorea</taxon>
        <taxon>Rhabditida</taxon>
        <taxon>Rhabditina</taxon>
        <taxon>Rhabditomorpha</taxon>
        <taxon>Rhabditoidea</taxon>
        <taxon>Rhabditidae</taxon>
        <taxon>Peloderinae</taxon>
        <taxon>Caenorhabditis</taxon>
    </lineage>
</organism>
<evidence type="ECO:0000313" key="5">
    <source>
        <dbReference type="EMBL" id="ULU14383.1"/>
    </source>
</evidence>
<evidence type="ECO:0000256" key="1">
    <source>
        <dbReference type="ARBA" id="ARBA00022771"/>
    </source>
</evidence>
<evidence type="ECO:0000256" key="2">
    <source>
        <dbReference type="SAM" id="Coils"/>
    </source>
</evidence>
<dbReference type="Proteomes" id="UP000827892">
    <property type="component" value="Chromosome I"/>
</dbReference>
<feature type="region of interest" description="Disordered" evidence="3">
    <location>
        <begin position="200"/>
        <end position="219"/>
    </location>
</feature>
<feature type="compositionally biased region" description="Polar residues" evidence="3">
    <location>
        <begin position="1348"/>
        <end position="1366"/>
    </location>
</feature>
<dbReference type="EMBL" id="CP090891">
    <property type="protein sequence ID" value="ULU14383.1"/>
    <property type="molecule type" value="Genomic_DNA"/>
</dbReference>
<feature type="region of interest" description="Disordered" evidence="3">
    <location>
        <begin position="369"/>
        <end position="406"/>
    </location>
</feature>
<feature type="compositionally biased region" description="Acidic residues" evidence="3">
    <location>
        <begin position="1398"/>
        <end position="1407"/>
    </location>
</feature>
<gene>
    <name evidence="5" type="ORF">L3Y34_016712</name>
</gene>
<sequence>MNEDGKPPLPSSPPPEPYEPPRRVNFNLSSESPLYNFNLATSSSSTSSSFVGSEFRFFSPSSPGIPLIPEDKPSYYESIFLPVSSSWTYPPSTTPSPPMIVEEGVAKNGRPVTPRSIANSLDSLSECAQHHSDVVNANSNSANGDRSRSLGDLLSATNQDGTDAMRNGSYDTLVSKGGGLTDSGIGAGLMMGMRDEMEMEDNDVSLSSPDRIPTDISSPDSFSYPAVSFASYDPVVAGSVYSNENTNPLDSSSPSRGHSSDDRKYTELPAISEESEHEQSIHIPYNYPVQTPPPHASSVGPLPSAVDRHREVVEHTYPMVHCKSAPSTNAFNNIEHRRVVSDDVTEITRLKRSEEMENIDKTGRISFEKRSSSTHNLKKPRSKSAMIVFQGDPEENSKDEEDVDGYSKDNDMLILDRSGVDRSAKNPLRHYDNHSNLPSISTEPPPVRIHRKVSAASSSSRVSPYKASDQSWKDKMPPFGMVGHTMYSPQSLPTRDAIPRSPFDGSGTVSAGGSQRLISLEVTTPDGRGDTESTDNYSTPLRTRTFHHHHHYHSIPSPPALLATNEVSEVLMPLSEICNQNRFSTISSSTNTDSSPPKSATPNSSFVRRSLRKIMKRSSVSASTLNVGVVDDGGGLRNGSLKRRASNVSTGFFASAQAHLKPRPKSLKKQRIAKSNKKEKTGSDTFTFGNLFRKKPTASRPNLADIISDLDQRSTRGGGSLSVGATNRRSISATILPMSGGGGPNDPTTPFDSSSLDGLPDHISRMVSPSENSHGSSSNVNGASSPMNNLYTQLDRLYGKYDLFGAEEYQSWHEKYRHNTLSTKQVKKQDAIFELYLMEKRHCANIAFLLQGYRRRMLEENIISKQDMDVLIPDVLEPLLIFHLNVLERITARIQENYEVGTISDIISEELAIDGGQHTKLCCDAYTDFGVAKERSDVLYHHLMNKNAKFAEFFKRTYSEEPFYKHYDFRPLITKIIGRATKYSLLLETILKNEQPFSEHHDLTKTALETARRFAHKIDENLSMAHMSMKWEEIKIQIDPSSSTNLYVTDPSVPNAAIRYNFDLESLNSAANRRLVHLGEALIKAPNQPGSSGGTHSSSSSGKQTDKKDQCYIVLFDDIIVILIRKTNRQLIFMPDQGAMPVQSLLIRTAARGHSIMLISGAKPVLFEISFNTSTDRKKWVAHLEAAPKNVPLEGIRITTGDADGVLRDRVAAQQELEDKWLKKLEELFDSRLPEEEALARYLESRLTFFDDVREHVSKLPFKSRSDISNRIREAVKARFRELRRVRVIPLNRLVERMSESRDADLWSYFDEKADASDVLEKSSDLSEDSDSGDSAVARTKPRRIQTFHGTSQPQGSNGVSESKNNGIRRHTTVPRMNSDGGSQPATSSSATDRAPIDEVDLDEDDASTAQTSSARGGLDTENDRKTYGAMIADLPIRQTMRARRASTKLIKEVIALRRENHLLRNDNALTKSRCALLERVRGGGAMMSSTATAVDESMEMLRRKEKEIREMQRVMQAEREELNEKQASVDAQEQEVHVKWAAMQVRSSEQIPMHTRSSSSHSQVSSPTYKSPQQQLPPTQNGEWSPVLASLATKTETKKLKK</sequence>
<protein>
    <recommendedName>
        <fullName evidence="4">DH domain-containing protein</fullName>
    </recommendedName>
</protein>
<feature type="region of interest" description="Disordered" evidence="3">
    <location>
        <begin position="1084"/>
        <end position="1105"/>
    </location>
</feature>
<dbReference type="InterPro" id="IPR001849">
    <property type="entry name" value="PH_domain"/>
</dbReference>
<feature type="region of interest" description="Disordered" evidence="3">
    <location>
        <begin position="427"/>
        <end position="471"/>
    </location>
</feature>
<evidence type="ECO:0000256" key="3">
    <source>
        <dbReference type="SAM" id="MobiDB-lite"/>
    </source>
</evidence>
<feature type="compositionally biased region" description="Basic residues" evidence="3">
    <location>
        <begin position="661"/>
        <end position="675"/>
    </location>
</feature>
<dbReference type="PANTHER" id="PTHR13944:SF21">
    <property type="entry name" value="CYSTS, ISOFORM C"/>
    <property type="match status" value="1"/>
</dbReference>
<feature type="compositionally biased region" description="Polar residues" evidence="3">
    <location>
        <begin position="1568"/>
        <end position="1584"/>
    </location>
</feature>
<feature type="domain" description="DH" evidence="4">
    <location>
        <begin position="827"/>
        <end position="1021"/>
    </location>
</feature>
<feature type="region of interest" description="Disordered" evidence="3">
    <location>
        <begin position="1318"/>
        <end position="1423"/>
    </location>
</feature>
<dbReference type="Gene3D" id="1.20.900.10">
    <property type="entry name" value="Dbl homology (DH) domain"/>
    <property type="match status" value="1"/>
</dbReference>
<feature type="compositionally biased region" description="Polar residues" evidence="3">
    <location>
        <begin position="1380"/>
        <end position="1392"/>
    </location>
</feature>
<feature type="compositionally biased region" description="Pro residues" evidence="3">
    <location>
        <begin position="7"/>
        <end position="18"/>
    </location>
</feature>
<dbReference type="PANTHER" id="PTHR13944">
    <property type="entry name" value="AGAP007712-PA"/>
    <property type="match status" value="1"/>
</dbReference>
<feature type="region of interest" description="Disordered" evidence="3">
    <location>
        <begin position="1550"/>
        <end position="1603"/>
    </location>
</feature>
<dbReference type="SMART" id="SM00233">
    <property type="entry name" value="PH"/>
    <property type="match status" value="1"/>
</dbReference>
<evidence type="ECO:0000259" key="4">
    <source>
        <dbReference type="PROSITE" id="PS50010"/>
    </source>
</evidence>